<organism evidence="3 4">
    <name type="scientific">Cohnella suwonensis</name>
    <dbReference type="NCBI Taxonomy" id="696072"/>
    <lineage>
        <taxon>Bacteria</taxon>
        <taxon>Bacillati</taxon>
        <taxon>Bacillota</taxon>
        <taxon>Bacilli</taxon>
        <taxon>Bacillales</taxon>
        <taxon>Paenibacillaceae</taxon>
        <taxon>Cohnella</taxon>
    </lineage>
</organism>
<name>A0ABW0LUH4_9BACL</name>
<evidence type="ECO:0008006" key="5">
    <source>
        <dbReference type="Google" id="ProtNLM"/>
    </source>
</evidence>
<dbReference type="Proteomes" id="UP001596105">
    <property type="component" value="Unassembled WGS sequence"/>
</dbReference>
<evidence type="ECO:0000256" key="1">
    <source>
        <dbReference type="ARBA" id="ARBA00022614"/>
    </source>
</evidence>
<comment type="caution">
    <text evidence="3">The sequence shown here is derived from an EMBL/GenBank/DDBJ whole genome shotgun (WGS) entry which is preliminary data.</text>
</comment>
<dbReference type="InterPro" id="IPR001611">
    <property type="entry name" value="Leu-rich_rpt"/>
</dbReference>
<dbReference type="EMBL" id="JBHSMH010000037">
    <property type="protein sequence ID" value="MFC5469513.1"/>
    <property type="molecule type" value="Genomic_DNA"/>
</dbReference>
<gene>
    <name evidence="3" type="ORF">ACFPPD_12340</name>
</gene>
<accession>A0ABW0LUH4</accession>
<dbReference type="Pfam" id="PF13855">
    <property type="entry name" value="LRR_8"/>
    <property type="match status" value="1"/>
</dbReference>
<dbReference type="InterPro" id="IPR032675">
    <property type="entry name" value="LRR_dom_sf"/>
</dbReference>
<dbReference type="Gene3D" id="3.80.10.10">
    <property type="entry name" value="Ribonuclease Inhibitor"/>
    <property type="match status" value="1"/>
</dbReference>
<evidence type="ECO:0000256" key="2">
    <source>
        <dbReference type="ARBA" id="ARBA00022737"/>
    </source>
</evidence>
<dbReference type="PROSITE" id="PS51450">
    <property type="entry name" value="LRR"/>
    <property type="match status" value="2"/>
</dbReference>
<proteinExistence type="predicted"/>
<keyword evidence="1" id="KW-0433">Leucine-rich repeat</keyword>
<keyword evidence="2" id="KW-0677">Repeat</keyword>
<reference evidence="4" key="1">
    <citation type="journal article" date="2019" name="Int. J. Syst. Evol. Microbiol.">
        <title>The Global Catalogue of Microorganisms (GCM) 10K type strain sequencing project: providing services to taxonomists for standard genome sequencing and annotation.</title>
        <authorList>
            <consortium name="The Broad Institute Genomics Platform"/>
            <consortium name="The Broad Institute Genome Sequencing Center for Infectious Disease"/>
            <person name="Wu L."/>
            <person name="Ma J."/>
        </authorList>
    </citation>
    <scope>NUCLEOTIDE SEQUENCE [LARGE SCALE GENOMIC DNA]</scope>
    <source>
        <strain evidence="4">CCUG 57113</strain>
    </source>
</reference>
<dbReference type="PANTHER" id="PTHR46652:SF3">
    <property type="entry name" value="LEUCINE-RICH REPEAT-CONTAINING PROTEIN 9"/>
    <property type="match status" value="1"/>
</dbReference>
<protein>
    <recommendedName>
        <fullName evidence="5">Photosynthesis system II assembly factor Ycf48/Hcf136-like domain-containing protein</fullName>
    </recommendedName>
</protein>
<dbReference type="SUPFAM" id="SSF52058">
    <property type="entry name" value="L domain-like"/>
    <property type="match status" value="1"/>
</dbReference>
<dbReference type="SUPFAM" id="SSF110296">
    <property type="entry name" value="Oligoxyloglucan reducing end-specific cellobiohydrolase"/>
    <property type="match status" value="1"/>
</dbReference>
<sequence>MRIFRSLVLLLAVVLVTPFYALQFAQAEEVVFADPVLEQAVRQQLGITGSLSQTDLDQLSILDLKEGTVNSLNGLEHAHNLSVVTINNANVSDLTPLASLTELVYLSMNNNRIQDIRPLSGLRKLLYLDLSGNQISDVSSLSSITSIDELILANNPIDLKNTDNRNALLSLKQKGVAIDIPIEETAPEQSQSQPATAEPQLKWTKLYPERTDLANHKDLYAYGNGIYVSSDGSTSKDGVTWSKNPKLANFKMRAIVWGKGRFVALEFKLYNKSSLWTSADGLNWTEYDQKIDNLYSIAFNGSRFVAVGGDSRTGLVMTSEDGLHWTKRNTDMKSGLGDVSWGNGTFVAFNEGAFAVSKDGIAWKKVASPAKDKPFRDLHFGGSAFVAVGDFALFTSKDGVKWSSVPSDGIYWSRIIWVKDRFFIEGSKYSKDKIETIAVFKTSKDGKTWSDVVGLGPLTSKQYGTFGTFYHLNTLHDGKQYVTYTDIGIFTSVDGVQWKLTKKATIKPFYLTNSAVGNGKLVAVGGTVDDYYPKAEKVADRGVWSIDSKGAYRSNLEFGKFPLYDVIWTGNQFFAIGAEGLMMTSKDGIKWSKAASPTKETLSRIIQANGTYYVTGSNGLIMTSKDLKTWKKQKTNTEAFISSIAWNGKKFVAVGDWGVTLVSDNGTVWKAGSKIKSANGDAIYNLSDVVWGNGVFIMTAAQRYHVDREYTVFKSADGTTWKKQSLAYSSPAGVSTLSPSLYSIRYFGDTFVTVGNNGSVYLSKDGDQWSREAIPDSVILFSAQLFNGKLYVTGYTHQIYIAEFKAQ</sequence>
<keyword evidence="4" id="KW-1185">Reference proteome</keyword>
<dbReference type="SUPFAM" id="SSF50939">
    <property type="entry name" value="Sialidases"/>
    <property type="match status" value="1"/>
</dbReference>
<evidence type="ECO:0000313" key="4">
    <source>
        <dbReference type="Proteomes" id="UP001596105"/>
    </source>
</evidence>
<dbReference type="RefSeq" id="WP_209751657.1">
    <property type="nucleotide sequence ID" value="NZ_JBHSMH010000037.1"/>
</dbReference>
<evidence type="ECO:0000313" key="3">
    <source>
        <dbReference type="EMBL" id="MFC5469513.1"/>
    </source>
</evidence>
<dbReference type="SMART" id="SM00365">
    <property type="entry name" value="LRR_SD22"/>
    <property type="match status" value="2"/>
</dbReference>
<dbReference type="PANTHER" id="PTHR46652">
    <property type="entry name" value="LEUCINE-RICH REPEAT AND IQ DOMAIN-CONTAINING PROTEIN 1-RELATED"/>
    <property type="match status" value="1"/>
</dbReference>
<dbReference type="InterPro" id="IPR036278">
    <property type="entry name" value="Sialidase_sf"/>
</dbReference>
<dbReference type="InterPro" id="IPR050836">
    <property type="entry name" value="SDS22/Internalin_LRR"/>
</dbReference>